<gene>
    <name evidence="5" type="ORF">DILT_LOCUS2260</name>
</gene>
<feature type="domain" description="TRUD" evidence="4">
    <location>
        <begin position="202"/>
        <end position="359"/>
    </location>
</feature>
<dbReference type="CDD" id="cd02576">
    <property type="entry name" value="PseudoU_synth_ScPUS7"/>
    <property type="match status" value="1"/>
</dbReference>
<evidence type="ECO:0000259" key="4">
    <source>
        <dbReference type="PROSITE" id="PS50984"/>
    </source>
</evidence>
<evidence type="ECO:0000313" key="5">
    <source>
        <dbReference type="EMBL" id="VDK70598.1"/>
    </source>
</evidence>
<dbReference type="Gene3D" id="3.30.2350.20">
    <property type="entry name" value="TruD, catalytic domain"/>
    <property type="match status" value="2"/>
</dbReference>
<dbReference type="InterPro" id="IPR011760">
    <property type="entry name" value="PsdUridine_synth_TruD_insert"/>
</dbReference>
<evidence type="ECO:0000313" key="6">
    <source>
        <dbReference type="Proteomes" id="UP000281553"/>
    </source>
</evidence>
<keyword evidence="2" id="KW-0819">tRNA processing</keyword>
<dbReference type="EMBL" id="UYRU01041863">
    <property type="protein sequence ID" value="VDK70598.1"/>
    <property type="molecule type" value="Genomic_DNA"/>
</dbReference>
<dbReference type="GO" id="GO:0008033">
    <property type="term" value="P:tRNA processing"/>
    <property type="evidence" value="ECO:0007669"/>
    <property type="project" value="UniProtKB-KW"/>
</dbReference>
<dbReference type="AlphaFoldDB" id="A0A3P6TW53"/>
<sequence>MILPIEIDEVLKELDRETMFEASFPASNDKGERERFHKAIRHNYPSLVSRTADVDNNRFVIVTKASHAKGQKGWARVAKVYDPPKETPYCHFTLYKEGKDTMNALQIVGRMLKINSNTFSYAGTKDKRAITTQRVSVKNISSKRLASLNPRLNGIKVGNFKYLPHSISLGDLYGNRFSLAIRDVVADDSIIHRAIAEWQKRGFINYFGLQRFGHSAQAQTFEIGKQVSKQLFNHLPAVRQMKEKYIETQDAKACGENMPQCLEKTLLLGIARHGKTLTAIQTLPRNMRQLYTHSYQSLVWNRVTSRRFSELSFKSDSKAIVGDLFFPSQESAHKGRCLLKTSTSLSFCAQSCPQGSMLL</sequence>
<dbReference type="InterPro" id="IPR001656">
    <property type="entry name" value="PsdUridine_synth_TruD"/>
</dbReference>
<dbReference type="GO" id="GO:0005634">
    <property type="term" value="C:nucleus"/>
    <property type="evidence" value="ECO:0007669"/>
    <property type="project" value="TreeGrafter"/>
</dbReference>
<proteinExistence type="inferred from homology"/>
<dbReference type="Proteomes" id="UP000281553">
    <property type="component" value="Unassembled WGS sequence"/>
</dbReference>
<keyword evidence="6" id="KW-1185">Reference proteome</keyword>
<dbReference type="Pfam" id="PF01142">
    <property type="entry name" value="TruD"/>
    <property type="match status" value="1"/>
</dbReference>
<dbReference type="PANTHER" id="PTHR13326">
    <property type="entry name" value="TRNA PSEUDOURIDINE SYNTHASE D"/>
    <property type="match status" value="1"/>
</dbReference>
<evidence type="ECO:0000256" key="2">
    <source>
        <dbReference type="ARBA" id="ARBA00022694"/>
    </source>
</evidence>
<dbReference type="OrthoDB" id="447290at2759"/>
<evidence type="ECO:0000256" key="1">
    <source>
        <dbReference type="ARBA" id="ARBA00007953"/>
    </source>
</evidence>
<dbReference type="InterPro" id="IPR020103">
    <property type="entry name" value="PsdUridine_synth_cat_dom_sf"/>
</dbReference>
<organism evidence="5 6">
    <name type="scientific">Dibothriocephalus latus</name>
    <name type="common">Fish tapeworm</name>
    <name type="synonym">Diphyllobothrium latum</name>
    <dbReference type="NCBI Taxonomy" id="60516"/>
    <lineage>
        <taxon>Eukaryota</taxon>
        <taxon>Metazoa</taxon>
        <taxon>Spiralia</taxon>
        <taxon>Lophotrochozoa</taxon>
        <taxon>Platyhelminthes</taxon>
        <taxon>Cestoda</taxon>
        <taxon>Eucestoda</taxon>
        <taxon>Diphyllobothriidea</taxon>
        <taxon>Diphyllobothriidae</taxon>
        <taxon>Dibothriocephalus</taxon>
    </lineage>
</organism>
<dbReference type="InterPro" id="IPR042214">
    <property type="entry name" value="TruD_catalytic"/>
</dbReference>
<dbReference type="GO" id="GO:0003723">
    <property type="term" value="F:RNA binding"/>
    <property type="evidence" value="ECO:0007669"/>
    <property type="project" value="InterPro"/>
</dbReference>
<dbReference type="GO" id="GO:0009982">
    <property type="term" value="F:pseudouridine synthase activity"/>
    <property type="evidence" value="ECO:0007669"/>
    <property type="project" value="InterPro"/>
</dbReference>
<dbReference type="SUPFAM" id="SSF55120">
    <property type="entry name" value="Pseudouridine synthase"/>
    <property type="match status" value="1"/>
</dbReference>
<dbReference type="NCBIfam" id="TIGR00094">
    <property type="entry name" value="tRNA_TruD_broad"/>
    <property type="match status" value="1"/>
</dbReference>
<name>A0A3P6TW53_DIBLA</name>
<dbReference type="InterPro" id="IPR020119">
    <property type="entry name" value="PsdUridine_synth_TruD_CS"/>
</dbReference>
<dbReference type="PROSITE" id="PS01268">
    <property type="entry name" value="UPF0024"/>
    <property type="match status" value="1"/>
</dbReference>
<dbReference type="PROSITE" id="PS50984">
    <property type="entry name" value="TRUD"/>
    <property type="match status" value="1"/>
</dbReference>
<reference evidence="5 6" key="1">
    <citation type="submission" date="2018-11" db="EMBL/GenBank/DDBJ databases">
        <authorList>
            <consortium name="Pathogen Informatics"/>
        </authorList>
    </citation>
    <scope>NUCLEOTIDE SEQUENCE [LARGE SCALE GENOMIC DNA]</scope>
</reference>
<keyword evidence="3" id="KW-0413">Isomerase</keyword>
<comment type="similarity">
    <text evidence="1">Belongs to the pseudouridine synthase TruD family.</text>
</comment>
<dbReference type="PANTHER" id="PTHR13326:SF21">
    <property type="entry name" value="PSEUDOURIDYLATE SYNTHASE PUS7L"/>
    <property type="match status" value="1"/>
</dbReference>
<protein>
    <recommendedName>
        <fullName evidence="4">TRUD domain-containing protein</fullName>
    </recommendedName>
</protein>
<dbReference type="GO" id="GO:0001522">
    <property type="term" value="P:pseudouridine synthesis"/>
    <property type="evidence" value="ECO:0007669"/>
    <property type="project" value="InterPro"/>
</dbReference>
<accession>A0A3P6TW53</accession>
<evidence type="ECO:0000256" key="3">
    <source>
        <dbReference type="ARBA" id="ARBA00023235"/>
    </source>
</evidence>